<gene>
    <name evidence="2" type="ORF">SAMN04489727_0326</name>
    <name evidence="3" type="ORF">SAMN04489727_2179</name>
</gene>
<sequence>MTTSRHTLSTSLSPVELPDALRLTTHRPAPGTAVVEVAGDLDLATAPRLRELITARATSTLTHLVIDLCGVRFLSATGFAAVEHGYLLATERGIACTVRVDATGRALRVIRLLPLRFAEALEPA</sequence>
<dbReference type="EMBL" id="FNSO01000002">
    <property type="protein sequence ID" value="SEB31758.1"/>
    <property type="molecule type" value="Genomic_DNA"/>
</dbReference>
<protein>
    <submittedName>
        <fullName evidence="2">Anti-anti-sigma factor</fullName>
    </submittedName>
</protein>
<evidence type="ECO:0000313" key="2">
    <source>
        <dbReference type="EMBL" id="SEB31758.1"/>
    </source>
</evidence>
<keyword evidence="4" id="KW-1185">Reference proteome</keyword>
<dbReference type="Proteomes" id="UP000199622">
    <property type="component" value="Unassembled WGS sequence"/>
</dbReference>
<name>A0A1H4IEJ5_9PSEU</name>
<dbReference type="PROSITE" id="PS50801">
    <property type="entry name" value="STAS"/>
    <property type="match status" value="1"/>
</dbReference>
<organism evidence="2 4">
    <name type="scientific">Amycolatopsis tolypomycina</name>
    <dbReference type="NCBI Taxonomy" id="208445"/>
    <lineage>
        <taxon>Bacteria</taxon>
        <taxon>Bacillati</taxon>
        <taxon>Actinomycetota</taxon>
        <taxon>Actinomycetes</taxon>
        <taxon>Pseudonocardiales</taxon>
        <taxon>Pseudonocardiaceae</taxon>
        <taxon>Amycolatopsis</taxon>
    </lineage>
</organism>
<reference evidence="4" key="2">
    <citation type="submission" date="2016-10" db="EMBL/GenBank/DDBJ databases">
        <authorList>
            <person name="Varghese N."/>
            <person name="Submissions S."/>
        </authorList>
    </citation>
    <scope>NUCLEOTIDE SEQUENCE [LARGE SCALE GENOMIC DNA]</scope>
    <source>
        <strain evidence="4">DSM 44544</strain>
    </source>
</reference>
<evidence type="ECO:0000259" key="1">
    <source>
        <dbReference type="PROSITE" id="PS50801"/>
    </source>
</evidence>
<dbReference type="STRING" id="208445.SAMN04489727_0326"/>
<dbReference type="OrthoDB" id="3690201at2"/>
<dbReference type="Gene3D" id="3.30.750.24">
    <property type="entry name" value="STAS domain"/>
    <property type="match status" value="1"/>
</dbReference>
<evidence type="ECO:0000313" key="3">
    <source>
        <dbReference type="EMBL" id="SEB99692.1"/>
    </source>
</evidence>
<dbReference type="EMBL" id="FNSO01000004">
    <property type="protein sequence ID" value="SEB99692.1"/>
    <property type="molecule type" value="Genomic_DNA"/>
</dbReference>
<dbReference type="Pfam" id="PF01740">
    <property type="entry name" value="STAS"/>
    <property type="match status" value="1"/>
</dbReference>
<proteinExistence type="predicted"/>
<dbReference type="AlphaFoldDB" id="A0A1H4IEJ5"/>
<reference evidence="2" key="1">
    <citation type="submission" date="2016-10" db="EMBL/GenBank/DDBJ databases">
        <authorList>
            <person name="de Groot N.N."/>
        </authorList>
    </citation>
    <scope>NUCLEOTIDE SEQUENCE [LARGE SCALE GENOMIC DNA]</scope>
    <source>
        <strain evidence="2">DSM 44544</strain>
    </source>
</reference>
<dbReference type="InterPro" id="IPR002645">
    <property type="entry name" value="STAS_dom"/>
</dbReference>
<dbReference type="CDD" id="cd07043">
    <property type="entry name" value="STAS_anti-anti-sigma_factors"/>
    <property type="match status" value="1"/>
</dbReference>
<dbReference type="RefSeq" id="WP_091304071.1">
    <property type="nucleotide sequence ID" value="NZ_FNSO01000002.1"/>
</dbReference>
<accession>A0A1H4IEJ5</accession>
<dbReference type="InterPro" id="IPR036513">
    <property type="entry name" value="STAS_dom_sf"/>
</dbReference>
<evidence type="ECO:0000313" key="4">
    <source>
        <dbReference type="Proteomes" id="UP000199622"/>
    </source>
</evidence>
<feature type="domain" description="STAS" evidence="1">
    <location>
        <begin position="30"/>
        <end position="124"/>
    </location>
</feature>
<dbReference type="SUPFAM" id="SSF52091">
    <property type="entry name" value="SpoIIaa-like"/>
    <property type="match status" value="1"/>
</dbReference>